<organism evidence="1 2">
    <name type="scientific">Cohnella endophytica</name>
    <dbReference type="NCBI Taxonomy" id="2419778"/>
    <lineage>
        <taxon>Bacteria</taxon>
        <taxon>Bacillati</taxon>
        <taxon>Bacillota</taxon>
        <taxon>Bacilli</taxon>
        <taxon>Bacillales</taxon>
        <taxon>Paenibacillaceae</taxon>
        <taxon>Cohnella</taxon>
    </lineage>
</organism>
<accession>A0A494XU71</accession>
<keyword evidence="2" id="KW-1185">Reference proteome</keyword>
<dbReference type="AlphaFoldDB" id="A0A494XU71"/>
<dbReference type="RefSeq" id="WP_120977220.1">
    <property type="nucleotide sequence ID" value="NZ_RBZM01000005.1"/>
</dbReference>
<evidence type="ECO:0000313" key="1">
    <source>
        <dbReference type="EMBL" id="RKP54120.1"/>
    </source>
</evidence>
<proteinExistence type="predicted"/>
<protein>
    <submittedName>
        <fullName evidence="1">Uncharacterized protein</fullName>
    </submittedName>
</protein>
<comment type="caution">
    <text evidence="1">The sequence shown here is derived from an EMBL/GenBank/DDBJ whole genome shotgun (WGS) entry which is preliminary data.</text>
</comment>
<gene>
    <name evidence="1" type="ORF">D7Z26_12100</name>
</gene>
<name>A0A494XU71_9BACL</name>
<evidence type="ECO:0000313" key="2">
    <source>
        <dbReference type="Proteomes" id="UP000282076"/>
    </source>
</evidence>
<reference evidence="1 2" key="1">
    <citation type="submission" date="2018-10" db="EMBL/GenBank/DDBJ databases">
        <title>Cohnella sp. M2MS4P-1, whole genome shotgun sequence.</title>
        <authorList>
            <person name="Tuo L."/>
        </authorList>
    </citation>
    <scope>NUCLEOTIDE SEQUENCE [LARGE SCALE GENOMIC DNA]</scope>
    <source>
        <strain evidence="1 2">M2MS4P-1</strain>
    </source>
</reference>
<dbReference type="EMBL" id="RBZM01000005">
    <property type="protein sequence ID" value="RKP54120.1"/>
    <property type="molecule type" value="Genomic_DNA"/>
</dbReference>
<dbReference type="OrthoDB" id="7833808at2"/>
<dbReference type="Proteomes" id="UP000282076">
    <property type="component" value="Unassembled WGS sequence"/>
</dbReference>
<sequence length="1177" mass="137355">MSNENYLNNLKLAILKGQYESGLLIYKIKKRLTLSQMNELQSFVSKNQLEGKIFGEPPSTYGELKKSDLSYLGDSLKKELYWSFSKIKSQIHILSKYLEHKRIIEKCFILGDYTTALETLKSLNENFGYSIWGLEIEFLLQEYVGGIEKNKEFLNSINSLNPDIIIALLADFYSYKAEKNISLTQYYNRIIATQYSNINILSSYLNFKLANPYEYTVSDLINILFLEGNSSIIDIYETLLGVCQQIQLISGNNQEMNEIKVFLIKILPLFYSALDDRRWDNILRYLDASIPLKLRQTDIEMIEITDLYTSGNYEVCLNRSKQLIEKEPSFALFEICAKSMMYLDFKVEDLPDISIKEALVKNLFLAYTKKENQIEVQRNLSKYTILMLKSELRYSLNRFMSSRYEYELKQSYIILEQLNSCIVNPRFCLAYLSTANQETFLNKVSRTLSFESSTIMLFKHYLLSDNSEETKVKKTIPLLRLQRYAIISEIVNKKYDKSVVVEKLIDISEASQQINEHVGRYLLEKITVELYNVYLQNDDHLEALQLFVNTFLSDRNLTLRMDISNLAHLLRRTRDKSIKKLIDLPILMQRFARGNYSSVFPSVSNYLDCCGVDRPSQLNSITSNCSTGRLIYFLRYVCSLEIIGSLVLVFQTEEEVLRERTNILQVLISIDPENENEYVRELSQINQKLRISNKVKVIDESRIDINVNGIKKDQDSMYREAYERYISISSRNLKGIDITQFSDVKDIFGLGKVNKDQENLSYLFFKEALIDIRNQFVFNNKYGLDATLSTRIRHGALMNEMRSPFENQNLILSKRNHQSERYELNPFWGETLNELTEEETEQIRIVLEDFSKKIDSKIYEINTEWIRILTEIKPVKGFFNYVLSDAVVRNIYEIFYSSAVKNSEDFFDIIIVFLWRMTEENLTLLRTKIKDEIGFYFINCIQLLERKINDLQYKLSLSEKIHREFHSKITNCRVDAQNQLDKISNWFKISKNKDDSDFDANLLVDTFIETYEMLNPLYKEIKITSEIVSGSVFSGTVFTYLIDILSILFNNAVQHSGFHNLTDLEVDISIIENDKTSEMIIEMKNNLSSDMDIIKLKENIQKIITNIANEDYIKDYSAKEGGTGFIKISKIFTYILEIQAFIGIDVVDDSKFRVMLMFNNKTLLGITKENSHEHSFG</sequence>